<dbReference type="PANTHER" id="PTHR11571:SF224">
    <property type="entry name" value="HEMATOPOIETIC PROSTAGLANDIN D SYNTHASE"/>
    <property type="match status" value="1"/>
</dbReference>
<dbReference type="CDD" id="cd03039">
    <property type="entry name" value="GST_N_Sigma_like"/>
    <property type="match status" value="1"/>
</dbReference>
<dbReference type="FunFam" id="3.40.30.10:FF:000189">
    <property type="entry name" value="Glutathione S-Transferase"/>
    <property type="match status" value="1"/>
</dbReference>
<evidence type="ECO:0000256" key="5">
    <source>
        <dbReference type="ARBA" id="ARBA00078118"/>
    </source>
</evidence>
<dbReference type="PROSITE" id="PS50405">
    <property type="entry name" value="GST_CTER"/>
    <property type="match status" value="1"/>
</dbReference>
<dbReference type="EC" id="2.5.1.18" evidence="1"/>
<evidence type="ECO:0000313" key="9">
    <source>
        <dbReference type="WBParaSite" id="L893_g19078.t1"/>
    </source>
</evidence>
<dbReference type="GO" id="GO:0004364">
    <property type="term" value="F:glutathione transferase activity"/>
    <property type="evidence" value="ECO:0007669"/>
    <property type="project" value="UniProtKB-EC"/>
</dbReference>
<keyword evidence="2" id="KW-0808">Transferase</keyword>
<evidence type="ECO:0000256" key="3">
    <source>
        <dbReference type="ARBA" id="ARBA00038317"/>
    </source>
</evidence>
<comment type="catalytic activity">
    <reaction evidence="4">
        <text>RX + glutathione = an S-substituted glutathione + a halide anion + H(+)</text>
        <dbReference type="Rhea" id="RHEA:16437"/>
        <dbReference type="ChEBI" id="CHEBI:15378"/>
        <dbReference type="ChEBI" id="CHEBI:16042"/>
        <dbReference type="ChEBI" id="CHEBI:17792"/>
        <dbReference type="ChEBI" id="CHEBI:57925"/>
        <dbReference type="ChEBI" id="CHEBI:90779"/>
        <dbReference type="EC" id="2.5.1.18"/>
    </reaction>
</comment>
<keyword evidence="8" id="KW-1185">Reference proteome</keyword>
<evidence type="ECO:0000313" key="8">
    <source>
        <dbReference type="Proteomes" id="UP000095287"/>
    </source>
</evidence>
<sequence>MPSYKLTYFDVRALGETARLLFTYAGVPFEDVRVTMEQWPELKAKMPWGQLPVLEVDGHTIPQSFAIYRYLANEFGLAGKDALEKAEVDAIADAFKDFYASIGPDYIYIWAGFKEGNAETAHKDVFLPAVEKFLPVFESILQKSGSGFFVKSGLTWVDFFVANNLVTMVNASPDCLKAYPGLAKLKETVHSLPQLQKYLAARPDTKA</sequence>
<dbReference type="InterPro" id="IPR036282">
    <property type="entry name" value="Glutathione-S-Trfase_C_sf"/>
</dbReference>
<dbReference type="Pfam" id="PF02798">
    <property type="entry name" value="GST_N"/>
    <property type="match status" value="1"/>
</dbReference>
<dbReference type="WBParaSite" id="L893_g19078.t1">
    <property type="protein sequence ID" value="L893_g19078.t1"/>
    <property type="gene ID" value="L893_g19078"/>
</dbReference>
<evidence type="ECO:0000259" key="6">
    <source>
        <dbReference type="PROSITE" id="PS50404"/>
    </source>
</evidence>
<dbReference type="Proteomes" id="UP000095287">
    <property type="component" value="Unplaced"/>
</dbReference>
<dbReference type="PANTHER" id="PTHR11571">
    <property type="entry name" value="GLUTATHIONE S-TRANSFERASE"/>
    <property type="match status" value="1"/>
</dbReference>
<dbReference type="InterPro" id="IPR050213">
    <property type="entry name" value="GST_superfamily"/>
</dbReference>
<dbReference type="InterPro" id="IPR040079">
    <property type="entry name" value="Glutathione_S-Trfase"/>
</dbReference>
<accession>A0A1I7YRG4</accession>
<dbReference type="InterPro" id="IPR036249">
    <property type="entry name" value="Thioredoxin-like_sf"/>
</dbReference>
<dbReference type="AlphaFoldDB" id="A0A1I7YRG4"/>
<dbReference type="Gene3D" id="1.20.1050.10">
    <property type="match status" value="1"/>
</dbReference>
<evidence type="ECO:0000256" key="1">
    <source>
        <dbReference type="ARBA" id="ARBA00012452"/>
    </source>
</evidence>
<evidence type="ECO:0000256" key="4">
    <source>
        <dbReference type="ARBA" id="ARBA00047960"/>
    </source>
</evidence>
<dbReference type="InterPro" id="IPR010987">
    <property type="entry name" value="Glutathione-S-Trfase_C-like"/>
</dbReference>
<dbReference type="Pfam" id="PF14497">
    <property type="entry name" value="GST_C_3"/>
    <property type="match status" value="1"/>
</dbReference>
<reference evidence="9" key="1">
    <citation type="submission" date="2016-11" db="UniProtKB">
        <authorList>
            <consortium name="WormBaseParasite"/>
        </authorList>
    </citation>
    <scope>IDENTIFICATION</scope>
</reference>
<dbReference type="SFLD" id="SFLDG00363">
    <property type="entry name" value="AMPS_(cytGST):_Alpha-__Mu-__Pi"/>
    <property type="match status" value="1"/>
</dbReference>
<dbReference type="FunFam" id="1.20.1050.10:FF:000031">
    <property type="entry name" value="Glutathione S-Transferase"/>
    <property type="match status" value="1"/>
</dbReference>
<dbReference type="GO" id="GO:0006749">
    <property type="term" value="P:glutathione metabolic process"/>
    <property type="evidence" value="ECO:0007669"/>
    <property type="project" value="TreeGrafter"/>
</dbReference>
<dbReference type="InterPro" id="IPR004046">
    <property type="entry name" value="GST_C"/>
</dbReference>
<feature type="domain" description="GST N-terminal" evidence="6">
    <location>
        <begin position="2"/>
        <end position="79"/>
    </location>
</feature>
<dbReference type="InterPro" id="IPR004045">
    <property type="entry name" value="Glutathione_S-Trfase_N"/>
</dbReference>
<dbReference type="Gene3D" id="3.40.30.10">
    <property type="entry name" value="Glutaredoxin"/>
    <property type="match status" value="1"/>
</dbReference>
<dbReference type="PROSITE" id="PS50404">
    <property type="entry name" value="GST_NTER"/>
    <property type="match status" value="1"/>
</dbReference>
<dbReference type="GO" id="GO:0005737">
    <property type="term" value="C:cytoplasm"/>
    <property type="evidence" value="ECO:0007669"/>
    <property type="project" value="UniProtKB-ARBA"/>
</dbReference>
<feature type="domain" description="GST C-terminal" evidence="7">
    <location>
        <begin position="81"/>
        <end position="207"/>
    </location>
</feature>
<comment type="similarity">
    <text evidence="3">Belongs to the GST superfamily. Sigma family.</text>
</comment>
<dbReference type="CDD" id="cd03192">
    <property type="entry name" value="GST_C_Sigma_like"/>
    <property type="match status" value="1"/>
</dbReference>
<dbReference type="SFLD" id="SFLDS00019">
    <property type="entry name" value="Glutathione_Transferase_(cytos"/>
    <property type="match status" value="1"/>
</dbReference>
<dbReference type="SUPFAM" id="SSF52833">
    <property type="entry name" value="Thioredoxin-like"/>
    <property type="match status" value="1"/>
</dbReference>
<dbReference type="SUPFAM" id="SSF47616">
    <property type="entry name" value="GST C-terminal domain-like"/>
    <property type="match status" value="1"/>
</dbReference>
<protein>
    <recommendedName>
        <fullName evidence="1">glutathione transferase</fullName>
        <ecNumber evidence="1">2.5.1.18</ecNumber>
    </recommendedName>
    <alternativeName>
        <fullName evidence="5">GST class-sigma</fullName>
    </alternativeName>
</protein>
<dbReference type="SFLD" id="SFLDG01205">
    <property type="entry name" value="AMPS.1"/>
    <property type="match status" value="1"/>
</dbReference>
<evidence type="ECO:0000256" key="2">
    <source>
        <dbReference type="ARBA" id="ARBA00022679"/>
    </source>
</evidence>
<name>A0A1I7YRG4_9BILA</name>
<proteinExistence type="inferred from homology"/>
<evidence type="ECO:0000259" key="7">
    <source>
        <dbReference type="PROSITE" id="PS50405"/>
    </source>
</evidence>
<organism evidence="8 9">
    <name type="scientific">Steinernema glaseri</name>
    <dbReference type="NCBI Taxonomy" id="37863"/>
    <lineage>
        <taxon>Eukaryota</taxon>
        <taxon>Metazoa</taxon>
        <taxon>Ecdysozoa</taxon>
        <taxon>Nematoda</taxon>
        <taxon>Chromadorea</taxon>
        <taxon>Rhabditida</taxon>
        <taxon>Tylenchina</taxon>
        <taxon>Panagrolaimomorpha</taxon>
        <taxon>Strongyloidoidea</taxon>
        <taxon>Steinernematidae</taxon>
        <taxon>Steinernema</taxon>
    </lineage>
</organism>